<keyword evidence="7 8" id="KW-0472">Membrane</keyword>
<dbReference type="GeneID" id="109388528"/>
<dbReference type="PANTHER" id="PTHR11629">
    <property type="entry name" value="VACUOLAR PROTON ATPASES"/>
    <property type="match status" value="1"/>
</dbReference>
<keyword evidence="6 8" id="KW-0406">Ion transport</keyword>
<evidence type="ECO:0000256" key="3">
    <source>
        <dbReference type="ARBA" id="ARBA00022448"/>
    </source>
</evidence>
<evidence type="ECO:0000313" key="9">
    <source>
        <dbReference type="Proteomes" id="UP000694851"/>
    </source>
</evidence>
<evidence type="ECO:0000256" key="2">
    <source>
        <dbReference type="ARBA" id="ARBA00009904"/>
    </source>
</evidence>
<accession>A0A8B7S897</accession>
<gene>
    <name evidence="10" type="primary">LOC109388528</name>
</gene>
<feature type="transmembrane region" description="Helical" evidence="8">
    <location>
        <begin position="68"/>
        <end position="92"/>
    </location>
</feature>
<evidence type="ECO:0000256" key="8">
    <source>
        <dbReference type="RuleBase" id="RU361189"/>
    </source>
</evidence>
<dbReference type="RefSeq" id="XP_019508813.1">
    <property type="nucleotide sequence ID" value="XM_019653268.1"/>
</dbReference>
<dbReference type="Proteomes" id="UP000694851">
    <property type="component" value="Unplaced"/>
</dbReference>
<sequence length="158" mass="17938">MFVMFFLQELSGSSMAPILTTVQSTTAPPTFNRTNKFTAGFQNIVDAYGVGCYREINPAPYTVITFPFLFAVMFGDCGHGAVMLLAALWMVLNERRLLAQKTDNEIWNTFFHGRYLILLMGIFSIYTGLIYNDCFSKAFNIFGSSWSVQPMFRNGTWK</sequence>
<name>A0A8B7S897_HIPAR</name>
<comment type="similarity">
    <text evidence="2 8">Belongs to the V-ATPase 116 kDa subunit family.</text>
</comment>
<dbReference type="PANTHER" id="PTHR11629:SF26">
    <property type="entry name" value="V-TYPE PROTON ATPASE 116 KDA SUBUNIT A 4"/>
    <property type="match status" value="1"/>
</dbReference>
<comment type="subcellular location">
    <subcellularLocation>
        <location evidence="1">Membrane</location>
        <topology evidence="1">Multi-pass membrane protein</topology>
    </subcellularLocation>
</comment>
<evidence type="ECO:0000256" key="5">
    <source>
        <dbReference type="ARBA" id="ARBA00022989"/>
    </source>
</evidence>
<dbReference type="Pfam" id="PF01496">
    <property type="entry name" value="V_ATPase_I"/>
    <property type="match status" value="1"/>
</dbReference>
<protein>
    <recommendedName>
        <fullName evidence="8">V-type proton ATPase subunit a</fullName>
    </recommendedName>
</protein>
<evidence type="ECO:0000256" key="6">
    <source>
        <dbReference type="ARBA" id="ARBA00023065"/>
    </source>
</evidence>
<dbReference type="GO" id="GO:0016471">
    <property type="term" value="C:vacuolar proton-transporting V-type ATPase complex"/>
    <property type="evidence" value="ECO:0007669"/>
    <property type="project" value="TreeGrafter"/>
</dbReference>
<comment type="caution">
    <text evidence="8">Lacks conserved residue(s) required for the propagation of feature annotation.</text>
</comment>
<evidence type="ECO:0000256" key="4">
    <source>
        <dbReference type="ARBA" id="ARBA00022692"/>
    </source>
</evidence>
<proteinExistence type="inferred from homology"/>
<keyword evidence="9" id="KW-1185">Reference proteome</keyword>
<dbReference type="GO" id="GO:0033179">
    <property type="term" value="C:proton-transporting V-type ATPase, V0 domain"/>
    <property type="evidence" value="ECO:0007669"/>
    <property type="project" value="InterPro"/>
</dbReference>
<dbReference type="GO" id="GO:0046961">
    <property type="term" value="F:proton-transporting ATPase activity, rotational mechanism"/>
    <property type="evidence" value="ECO:0007669"/>
    <property type="project" value="InterPro"/>
</dbReference>
<feature type="transmembrane region" description="Helical" evidence="8">
    <location>
        <begin position="113"/>
        <end position="131"/>
    </location>
</feature>
<dbReference type="KEGG" id="hai:109388528"/>
<evidence type="ECO:0000313" key="10">
    <source>
        <dbReference type="RefSeq" id="XP_019508813.1"/>
    </source>
</evidence>
<evidence type="ECO:0000256" key="1">
    <source>
        <dbReference type="ARBA" id="ARBA00004141"/>
    </source>
</evidence>
<keyword evidence="3 8" id="KW-0813">Transport</keyword>
<comment type="function">
    <text evidence="8">Essential component of the vacuolar proton pump (V-ATPase), a multimeric enzyme that catalyzes the translocation of protons across the membranes. Required for assembly and activity of the V-ATPase.</text>
</comment>
<organism evidence="9 10">
    <name type="scientific">Hipposideros armiger</name>
    <name type="common">Great Himalayan leaf-nosed bat</name>
    <dbReference type="NCBI Taxonomy" id="186990"/>
    <lineage>
        <taxon>Eukaryota</taxon>
        <taxon>Metazoa</taxon>
        <taxon>Chordata</taxon>
        <taxon>Craniata</taxon>
        <taxon>Vertebrata</taxon>
        <taxon>Euteleostomi</taxon>
        <taxon>Mammalia</taxon>
        <taxon>Eutheria</taxon>
        <taxon>Laurasiatheria</taxon>
        <taxon>Chiroptera</taxon>
        <taxon>Yinpterochiroptera</taxon>
        <taxon>Rhinolophoidea</taxon>
        <taxon>Hipposideridae</taxon>
        <taxon>Hipposideros</taxon>
    </lineage>
</organism>
<reference evidence="10" key="1">
    <citation type="submission" date="2025-08" db="UniProtKB">
        <authorList>
            <consortium name="RefSeq"/>
        </authorList>
    </citation>
    <scope>IDENTIFICATION</scope>
    <source>
        <tissue evidence="10">Muscle</tissue>
    </source>
</reference>
<keyword evidence="8" id="KW-0375">Hydrogen ion transport</keyword>
<evidence type="ECO:0000256" key="7">
    <source>
        <dbReference type="ARBA" id="ARBA00023136"/>
    </source>
</evidence>
<keyword evidence="5 8" id="KW-1133">Transmembrane helix</keyword>
<dbReference type="InterPro" id="IPR002490">
    <property type="entry name" value="V-ATPase_116kDa_su"/>
</dbReference>
<dbReference type="GO" id="GO:0005886">
    <property type="term" value="C:plasma membrane"/>
    <property type="evidence" value="ECO:0007669"/>
    <property type="project" value="TreeGrafter"/>
</dbReference>
<dbReference type="GO" id="GO:0051117">
    <property type="term" value="F:ATPase binding"/>
    <property type="evidence" value="ECO:0007669"/>
    <property type="project" value="TreeGrafter"/>
</dbReference>
<dbReference type="AlphaFoldDB" id="A0A8B7S897"/>
<dbReference type="GO" id="GO:0007035">
    <property type="term" value="P:vacuolar acidification"/>
    <property type="evidence" value="ECO:0007669"/>
    <property type="project" value="TreeGrafter"/>
</dbReference>
<keyword evidence="4 8" id="KW-0812">Transmembrane</keyword>
<dbReference type="OrthoDB" id="10264220at2759"/>